<dbReference type="GeneID" id="54288341"/>
<feature type="transmembrane region" description="Helical" evidence="1">
    <location>
        <begin position="49"/>
        <end position="69"/>
    </location>
</feature>
<feature type="transmembrane region" description="Helical" evidence="1">
    <location>
        <begin position="81"/>
        <end position="100"/>
    </location>
</feature>
<dbReference type="RefSeq" id="XP_033386184.1">
    <property type="nucleotide sequence ID" value="XM_033530944.1"/>
</dbReference>
<organism evidence="2 3">
    <name type="scientific">Aaosphaeria arxii CBS 175.79</name>
    <dbReference type="NCBI Taxonomy" id="1450172"/>
    <lineage>
        <taxon>Eukaryota</taxon>
        <taxon>Fungi</taxon>
        <taxon>Dikarya</taxon>
        <taxon>Ascomycota</taxon>
        <taxon>Pezizomycotina</taxon>
        <taxon>Dothideomycetes</taxon>
        <taxon>Pleosporomycetidae</taxon>
        <taxon>Pleosporales</taxon>
        <taxon>Pleosporales incertae sedis</taxon>
        <taxon>Aaosphaeria</taxon>
    </lineage>
</organism>
<dbReference type="InterPro" id="IPR040410">
    <property type="entry name" value="UPF0658_Golgi"/>
</dbReference>
<protein>
    <recommendedName>
        <fullName evidence="4">TRP C-terminal domain-containing protein</fullName>
    </recommendedName>
</protein>
<evidence type="ECO:0000313" key="2">
    <source>
        <dbReference type="EMBL" id="KAF2017845.1"/>
    </source>
</evidence>
<name>A0A6A5XWX8_9PLEO</name>
<keyword evidence="1" id="KW-1133">Transmembrane helix</keyword>
<evidence type="ECO:0000313" key="3">
    <source>
        <dbReference type="Proteomes" id="UP000799778"/>
    </source>
</evidence>
<feature type="transmembrane region" description="Helical" evidence="1">
    <location>
        <begin position="214"/>
        <end position="234"/>
    </location>
</feature>
<evidence type="ECO:0000256" key="1">
    <source>
        <dbReference type="SAM" id="Phobius"/>
    </source>
</evidence>
<keyword evidence="1" id="KW-0472">Membrane</keyword>
<dbReference type="AlphaFoldDB" id="A0A6A5XWX8"/>
<accession>A0A6A5XWX8</accession>
<gene>
    <name evidence="2" type="ORF">BU24DRAFT_449430</name>
</gene>
<dbReference type="EMBL" id="ML978068">
    <property type="protein sequence ID" value="KAF2017845.1"/>
    <property type="molecule type" value="Genomic_DNA"/>
</dbReference>
<sequence length="369" mass="41255">MFKPKTALEWSLLAVTSVQALVVTVCNIIILISYLHWVNPVVYQVPLSYNIPMCLTTSALGCIFQVFLTLDSFRIKNTVQLVALCIANVFLTIAIGLQYHTSKASVGRILINTDMYGFPFAQAEIPFWANSAPTLIVCIVVACVCTSAMVGLAYGLHIEFAWALYKNVSPDMKMRNRYLVYQIYLVLLRFTFLFAVLLILLFDLVEVHYREPEFSLTMGVIPLTLLHAIASAFCVQRETKLGMAVIITLQLALLAFLSRCLKQLLKIGFVQSVTMQNETVLFALVALFFAAATLVVAVLCVCNFGKGLRPILRAGVDVRRENGNAWYKAAMTKDEEEEERERGAKRDGRYYSLTSSCGGRSMGCRFELD</sequence>
<proteinExistence type="predicted"/>
<keyword evidence="1" id="KW-0812">Transmembrane</keyword>
<dbReference type="PANTHER" id="PTHR34391:SF1">
    <property type="entry name" value="UPF0658 GOLGI APPARATUS MEMBRANE PROTEIN C1952.10C-RELATED"/>
    <property type="match status" value="1"/>
</dbReference>
<dbReference type="GO" id="GO:0005794">
    <property type="term" value="C:Golgi apparatus"/>
    <property type="evidence" value="ECO:0007669"/>
    <property type="project" value="TreeGrafter"/>
</dbReference>
<feature type="transmembrane region" description="Helical" evidence="1">
    <location>
        <begin position="12"/>
        <end position="37"/>
    </location>
</feature>
<dbReference type="OrthoDB" id="10252009at2759"/>
<feature type="transmembrane region" description="Helical" evidence="1">
    <location>
        <begin position="241"/>
        <end position="259"/>
    </location>
</feature>
<feature type="transmembrane region" description="Helical" evidence="1">
    <location>
        <begin position="178"/>
        <end position="202"/>
    </location>
</feature>
<keyword evidence="3" id="KW-1185">Reference proteome</keyword>
<feature type="transmembrane region" description="Helical" evidence="1">
    <location>
        <begin position="279"/>
        <end position="304"/>
    </location>
</feature>
<feature type="transmembrane region" description="Helical" evidence="1">
    <location>
        <begin position="134"/>
        <end position="157"/>
    </location>
</feature>
<reference evidence="2" key="1">
    <citation type="journal article" date="2020" name="Stud. Mycol.">
        <title>101 Dothideomycetes genomes: a test case for predicting lifestyles and emergence of pathogens.</title>
        <authorList>
            <person name="Haridas S."/>
            <person name="Albert R."/>
            <person name="Binder M."/>
            <person name="Bloem J."/>
            <person name="Labutti K."/>
            <person name="Salamov A."/>
            <person name="Andreopoulos B."/>
            <person name="Baker S."/>
            <person name="Barry K."/>
            <person name="Bills G."/>
            <person name="Bluhm B."/>
            <person name="Cannon C."/>
            <person name="Castanera R."/>
            <person name="Culley D."/>
            <person name="Daum C."/>
            <person name="Ezra D."/>
            <person name="Gonzalez J."/>
            <person name="Henrissat B."/>
            <person name="Kuo A."/>
            <person name="Liang C."/>
            <person name="Lipzen A."/>
            <person name="Lutzoni F."/>
            <person name="Magnuson J."/>
            <person name="Mondo S."/>
            <person name="Nolan M."/>
            <person name="Ohm R."/>
            <person name="Pangilinan J."/>
            <person name="Park H.-J."/>
            <person name="Ramirez L."/>
            <person name="Alfaro M."/>
            <person name="Sun H."/>
            <person name="Tritt A."/>
            <person name="Yoshinaga Y."/>
            <person name="Zwiers L.-H."/>
            <person name="Turgeon B."/>
            <person name="Goodwin S."/>
            <person name="Spatafora J."/>
            <person name="Crous P."/>
            <person name="Grigoriev I."/>
        </authorList>
    </citation>
    <scope>NUCLEOTIDE SEQUENCE</scope>
    <source>
        <strain evidence="2">CBS 175.79</strain>
    </source>
</reference>
<dbReference type="PANTHER" id="PTHR34391">
    <property type="entry name" value="UPF0658 GOLGI APPARATUS MEMBRANE PROTEIN C1952.10C-RELATED"/>
    <property type="match status" value="1"/>
</dbReference>
<evidence type="ECO:0008006" key="4">
    <source>
        <dbReference type="Google" id="ProtNLM"/>
    </source>
</evidence>
<dbReference type="Proteomes" id="UP000799778">
    <property type="component" value="Unassembled WGS sequence"/>
</dbReference>